<gene>
    <name evidence="1" type="ORF">LCGC14_1833090</name>
</gene>
<comment type="caution">
    <text evidence="1">The sequence shown here is derived from an EMBL/GenBank/DDBJ whole genome shotgun (WGS) entry which is preliminary data.</text>
</comment>
<sequence length="99" mass="11239">MGKGHWYCKQCEDRKEPESVTFEENCADCGANVVFIETIRGILFSRIQGDYYELTGEKPLLCLKADGDKFKAYGSIEYIEYLENIILKGEDAKEGLKGD</sequence>
<accession>A0A0F9H3K6</accession>
<name>A0A0F9H3K6_9ZZZZ</name>
<proteinExistence type="predicted"/>
<evidence type="ECO:0000313" key="1">
    <source>
        <dbReference type="EMBL" id="KKL97576.1"/>
    </source>
</evidence>
<dbReference type="AlphaFoldDB" id="A0A0F9H3K6"/>
<reference evidence="1" key="1">
    <citation type="journal article" date="2015" name="Nature">
        <title>Complex archaea that bridge the gap between prokaryotes and eukaryotes.</title>
        <authorList>
            <person name="Spang A."/>
            <person name="Saw J.H."/>
            <person name="Jorgensen S.L."/>
            <person name="Zaremba-Niedzwiedzka K."/>
            <person name="Martijn J."/>
            <person name="Lind A.E."/>
            <person name="van Eijk R."/>
            <person name="Schleper C."/>
            <person name="Guy L."/>
            <person name="Ettema T.J."/>
        </authorList>
    </citation>
    <scope>NUCLEOTIDE SEQUENCE</scope>
</reference>
<protein>
    <submittedName>
        <fullName evidence="1">Uncharacterized protein</fullName>
    </submittedName>
</protein>
<dbReference type="EMBL" id="LAZR01018134">
    <property type="protein sequence ID" value="KKL97576.1"/>
    <property type="molecule type" value="Genomic_DNA"/>
</dbReference>
<organism evidence="1">
    <name type="scientific">marine sediment metagenome</name>
    <dbReference type="NCBI Taxonomy" id="412755"/>
    <lineage>
        <taxon>unclassified sequences</taxon>
        <taxon>metagenomes</taxon>
        <taxon>ecological metagenomes</taxon>
    </lineage>
</organism>